<dbReference type="EMBL" id="JBHFNR010000086">
    <property type="protein sequence ID" value="MFB2893796.1"/>
    <property type="molecule type" value="Genomic_DNA"/>
</dbReference>
<comment type="similarity">
    <text evidence="1">Belongs to the peptidase S1 family.</text>
</comment>
<evidence type="ECO:0000259" key="4">
    <source>
        <dbReference type="PROSITE" id="PS50240"/>
    </source>
</evidence>
<evidence type="ECO:0000256" key="2">
    <source>
        <dbReference type="ARBA" id="ARBA00023157"/>
    </source>
</evidence>
<dbReference type="InterPro" id="IPR043504">
    <property type="entry name" value="Peptidase_S1_PA_chymotrypsin"/>
</dbReference>
<dbReference type="SMART" id="SM00020">
    <property type="entry name" value="Tryp_SPc"/>
    <property type="match status" value="1"/>
</dbReference>
<keyword evidence="3" id="KW-0732">Signal</keyword>
<dbReference type="Pfam" id="PF00089">
    <property type="entry name" value="Trypsin"/>
    <property type="match status" value="1"/>
</dbReference>
<dbReference type="EC" id="3.4.21.-" evidence="5"/>
<accession>A0ABV4XQ18</accession>
<organism evidence="5 6">
    <name type="scientific">Floridaenema flaviceps BLCC-F50</name>
    <dbReference type="NCBI Taxonomy" id="3153642"/>
    <lineage>
        <taxon>Bacteria</taxon>
        <taxon>Bacillati</taxon>
        <taxon>Cyanobacteriota</taxon>
        <taxon>Cyanophyceae</taxon>
        <taxon>Oscillatoriophycideae</taxon>
        <taxon>Aerosakkonematales</taxon>
        <taxon>Aerosakkonemataceae</taxon>
        <taxon>Floridanema</taxon>
        <taxon>Floridanema flaviceps</taxon>
    </lineage>
</organism>
<dbReference type="InterPro" id="IPR050430">
    <property type="entry name" value="Peptidase_S1"/>
</dbReference>
<feature type="signal peptide" evidence="3">
    <location>
        <begin position="1"/>
        <end position="21"/>
    </location>
</feature>
<proteinExistence type="inferred from homology"/>
<dbReference type="InterPro" id="IPR001254">
    <property type="entry name" value="Trypsin_dom"/>
</dbReference>
<feature type="domain" description="Peptidase S1" evidence="4">
    <location>
        <begin position="42"/>
        <end position="327"/>
    </location>
</feature>
<protein>
    <submittedName>
        <fullName evidence="5">Trypsin-like serine protease</fullName>
        <ecNumber evidence="5">3.4.21.-</ecNumber>
    </submittedName>
</protein>
<dbReference type="InterPro" id="IPR009003">
    <property type="entry name" value="Peptidase_S1_PA"/>
</dbReference>
<dbReference type="Proteomes" id="UP001576784">
    <property type="component" value="Unassembled WGS sequence"/>
</dbReference>
<evidence type="ECO:0000256" key="3">
    <source>
        <dbReference type="SAM" id="SignalP"/>
    </source>
</evidence>
<evidence type="ECO:0000313" key="6">
    <source>
        <dbReference type="Proteomes" id="UP001576784"/>
    </source>
</evidence>
<evidence type="ECO:0000256" key="1">
    <source>
        <dbReference type="ARBA" id="ARBA00007664"/>
    </source>
</evidence>
<dbReference type="Gene3D" id="2.40.10.10">
    <property type="entry name" value="Trypsin-like serine proteases"/>
    <property type="match status" value="1"/>
</dbReference>
<gene>
    <name evidence="5" type="ORF">ACE1CI_12865</name>
</gene>
<dbReference type="GO" id="GO:0016787">
    <property type="term" value="F:hydrolase activity"/>
    <property type="evidence" value="ECO:0007669"/>
    <property type="project" value="UniProtKB-KW"/>
</dbReference>
<dbReference type="PANTHER" id="PTHR24276">
    <property type="entry name" value="POLYSERASE-RELATED"/>
    <property type="match status" value="1"/>
</dbReference>
<name>A0ABV4XQ18_9CYAN</name>
<dbReference type="SUPFAM" id="SSF50494">
    <property type="entry name" value="Trypsin-like serine proteases"/>
    <property type="match status" value="1"/>
</dbReference>
<dbReference type="InterPro" id="IPR018114">
    <property type="entry name" value="TRYPSIN_HIS"/>
</dbReference>
<reference evidence="5 6" key="1">
    <citation type="submission" date="2024-09" db="EMBL/GenBank/DDBJ databases">
        <title>Floridaenema gen nov. (Aerosakkonemataceae, Aerosakkonematales ord. nov., Cyanobacteria) from benthic tropical and subtropical fresh waters, with the description of four new species.</title>
        <authorList>
            <person name="Moretto J.A."/>
            <person name="Berthold D.E."/>
            <person name="Lefler F.W."/>
            <person name="Huang I.-S."/>
            <person name="Laughinghouse H. IV."/>
        </authorList>
    </citation>
    <scope>NUCLEOTIDE SEQUENCE [LARGE SCALE GENOMIC DNA]</scope>
    <source>
        <strain evidence="5 6">BLCC-F50</strain>
    </source>
</reference>
<dbReference type="PROSITE" id="PS00134">
    <property type="entry name" value="TRYPSIN_HIS"/>
    <property type="match status" value="1"/>
</dbReference>
<keyword evidence="6" id="KW-1185">Reference proteome</keyword>
<comment type="caution">
    <text evidence="5">The sequence shown here is derived from an EMBL/GenBank/DDBJ whole genome shotgun (WGS) entry which is preliminary data.</text>
</comment>
<sequence>MTVSVLKNVNLLSLTSTIASAAICTVGAFAALEINNRAEAIVVTGDPNNYIVSPGTGFDGVVRLDINTNLGSDNCSGSLLSTGLHILTAAHCVSDDLGFNLIINNTKAFFDIPGDTVGIDVTKFFIHPNWGGLTDFESVEGDIAILELSSFAPQAAERYDIYRNNDEVGQVGIKVGYGLSGQGNQGFDPDNFPFGVKRFGQNKYDAPAEVLNSRIPELGRVGNNTVPGAVLAYDFDNGLPENDAFAYFGIPNLGLGMQEVTTAPGDSGGPTFINGLIAGVTSFGTCFNEPNCSTPPDIDNFINASFGEFGGDTRVSTYASYIDDVLAGKIAPTKQISEPNTIFGTVFALAAFAISSRFQRRGKGKARATS</sequence>
<dbReference type="RefSeq" id="WP_413263453.1">
    <property type="nucleotide sequence ID" value="NZ_JBHFNR010000086.1"/>
</dbReference>
<evidence type="ECO:0000313" key="5">
    <source>
        <dbReference type="EMBL" id="MFB2893796.1"/>
    </source>
</evidence>
<dbReference type="InterPro" id="IPR001314">
    <property type="entry name" value="Peptidase_S1A"/>
</dbReference>
<keyword evidence="5" id="KW-0378">Hydrolase</keyword>
<dbReference type="PANTHER" id="PTHR24276:SF98">
    <property type="entry name" value="FI18310P1-RELATED"/>
    <property type="match status" value="1"/>
</dbReference>
<dbReference type="PROSITE" id="PS50240">
    <property type="entry name" value="TRYPSIN_DOM"/>
    <property type="match status" value="1"/>
</dbReference>
<keyword evidence="2" id="KW-1015">Disulfide bond</keyword>
<dbReference type="PRINTS" id="PR00722">
    <property type="entry name" value="CHYMOTRYPSIN"/>
</dbReference>
<feature type="chain" id="PRO_5045533204" evidence="3">
    <location>
        <begin position="22"/>
        <end position="370"/>
    </location>
</feature>